<sequence length="226" mass="26080">DRALPTTIVGVEARYLRKILYLDTIAVVNIKSLNLYKDIIFLPKIQENKFKVKNQYSSKLFIEKSQALHEETLVSYFDSPTGIVFYILEIIKKNAELIIAKTHLNVDMRHVLNKPMAQLSENDLNNIVIFLEMFRDEIWDPTTDIDIKELVKAAVDLSEFFPSMKDALEFNVYQGSTKVKNQCQDGLETKAKVLLKENRQMDLESILNLIEEPSDKQGQVEGHRCD</sequence>
<dbReference type="AlphaFoldDB" id="T1IFU1"/>
<dbReference type="EnsemblMetazoa" id="RPRC015160-RA">
    <property type="protein sequence ID" value="RPRC015160-PA"/>
    <property type="gene ID" value="RPRC015160"/>
</dbReference>
<accession>T1IFU1</accession>
<evidence type="ECO:0000313" key="1">
    <source>
        <dbReference type="EnsemblMetazoa" id="RPRC015160-PA"/>
    </source>
</evidence>
<dbReference type="VEuPathDB" id="VectorBase:RPRC015160"/>
<reference evidence="1" key="1">
    <citation type="submission" date="2015-05" db="UniProtKB">
        <authorList>
            <consortium name="EnsemblMetazoa"/>
        </authorList>
    </citation>
    <scope>IDENTIFICATION</scope>
</reference>
<keyword evidence="2" id="KW-1185">Reference proteome</keyword>
<organism evidence="1 2">
    <name type="scientific">Rhodnius prolixus</name>
    <name type="common">Triatomid bug</name>
    <dbReference type="NCBI Taxonomy" id="13249"/>
    <lineage>
        <taxon>Eukaryota</taxon>
        <taxon>Metazoa</taxon>
        <taxon>Ecdysozoa</taxon>
        <taxon>Arthropoda</taxon>
        <taxon>Hexapoda</taxon>
        <taxon>Insecta</taxon>
        <taxon>Pterygota</taxon>
        <taxon>Neoptera</taxon>
        <taxon>Paraneoptera</taxon>
        <taxon>Hemiptera</taxon>
        <taxon>Heteroptera</taxon>
        <taxon>Panheteroptera</taxon>
        <taxon>Cimicomorpha</taxon>
        <taxon>Reduviidae</taxon>
        <taxon>Triatominae</taxon>
        <taxon>Rhodnius</taxon>
    </lineage>
</organism>
<protein>
    <submittedName>
        <fullName evidence="1">Uncharacterized protein</fullName>
    </submittedName>
</protein>
<proteinExistence type="predicted"/>
<dbReference type="Proteomes" id="UP000015103">
    <property type="component" value="Unassembled WGS sequence"/>
</dbReference>
<name>T1IFU1_RHOPR</name>
<dbReference type="InParanoid" id="T1IFU1"/>
<evidence type="ECO:0000313" key="2">
    <source>
        <dbReference type="Proteomes" id="UP000015103"/>
    </source>
</evidence>
<dbReference type="EMBL" id="ACPB03001180">
    <property type="status" value="NOT_ANNOTATED_CDS"/>
    <property type="molecule type" value="Genomic_DNA"/>
</dbReference>
<dbReference type="HOGENOM" id="CLU_1227485_0_0_1"/>